<dbReference type="PANTHER" id="PTHR36027:SF1">
    <property type="entry name" value="MEIOSIS-SPECIFIC PROTEIN ASY3"/>
    <property type="match status" value="1"/>
</dbReference>
<dbReference type="GO" id="GO:0051321">
    <property type="term" value="P:meiotic cell cycle"/>
    <property type="evidence" value="ECO:0007669"/>
    <property type="project" value="InterPro"/>
</dbReference>
<feature type="region of interest" description="Disordered" evidence="2">
    <location>
        <begin position="528"/>
        <end position="550"/>
    </location>
</feature>
<feature type="region of interest" description="Disordered" evidence="2">
    <location>
        <begin position="94"/>
        <end position="120"/>
    </location>
</feature>
<dbReference type="GeneID" id="105163339"/>
<evidence type="ECO:0000313" key="4">
    <source>
        <dbReference type="Proteomes" id="UP000504604"/>
    </source>
</evidence>
<feature type="domain" description="Meiosis-specific protein ASY3-like coiled-coil" evidence="3">
    <location>
        <begin position="530"/>
        <end position="782"/>
    </location>
</feature>
<dbReference type="InterPro" id="IPR046845">
    <property type="entry name" value="ASY3-like_CC"/>
</dbReference>
<feature type="coiled-coil region" evidence="1">
    <location>
        <begin position="673"/>
        <end position="739"/>
    </location>
</feature>
<dbReference type="Proteomes" id="UP000504604">
    <property type="component" value="Linkage group LG6"/>
</dbReference>
<evidence type="ECO:0000256" key="1">
    <source>
        <dbReference type="SAM" id="Coils"/>
    </source>
</evidence>
<feature type="compositionally biased region" description="Basic and acidic residues" evidence="2">
    <location>
        <begin position="372"/>
        <end position="395"/>
    </location>
</feature>
<feature type="region of interest" description="Disordered" evidence="2">
    <location>
        <begin position="372"/>
        <end position="406"/>
    </location>
</feature>
<feature type="region of interest" description="Disordered" evidence="2">
    <location>
        <begin position="228"/>
        <end position="261"/>
    </location>
</feature>
<reference evidence="5" key="1">
    <citation type="submission" date="2025-08" db="UniProtKB">
        <authorList>
            <consortium name="RefSeq"/>
        </authorList>
    </citation>
    <scope>IDENTIFICATION</scope>
</reference>
<feature type="domain" description="Meiosis-specific protein ASY3-like coiled-coil" evidence="3">
    <location>
        <begin position="15"/>
        <end position="339"/>
    </location>
</feature>
<name>A0A6I9T9A8_SESIN</name>
<feature type="region of interest" description="Disordered" evidence="2">
    <location>
        <begin position="1"/>
        <end position="22"/>
    </location>
</feature>
<keyword evidence="1" id="KW-0175">Coiled coil</keyword>
<evidence type="ECO:0000259" key="3">
    <source>
        <dbReference type="Pfam" id="PF20435"/>
    </source>
</evidence>
<dbReference type="KEGG" id="sind:105163339"/>
<feature type="compositionally biased region" description="Polar residues" evidence="2">
    <location>
        <begin position="94"/>
        <end position="107"/>
    </location>
</feature>
<protein>
    <submittedName>
        <fullName evidence="5">Meiosis-specific protein ASY3</fullName>
    </submittedName>
</protein>
<proteinExistence type="predicted"/>
<evidence type="ECO:0000313" key="5">
    <source>
        <dbReference type="RefSeq" id="XP_011079954.1"/>
    </source>
</evidence>
<feature type="compositionally biased region" description="Polar residues" evidence="2">
    <location>
        <begin position="531"/>
        <end position="545"/>
    </location>
</feature>
<evidence type="ECO:0000256" key="2">
    <source>
        <dbReference type="SAM" id="MobiDB-lite"/>
    </source>
</evidence>
<dbReference type="FunCoup" id="A0A6I9T9A8">
    <property type="interactions" value="336"/>
</dbReference>
<keyword evidence="4" id="KW-1185">Reference proteome</keyword>
<dbReference type="AlphaFoldDB" id="A0A6I9T9A8"/>
<accession>A0A6I9T9A8</accession>
<feature type="compositionally biased region" description="Basic and acidic residues" evidence="2">
    <location>
        <begin position="234"/>
        <end position="252"/>
    </location>
</feature>
<dbReference type="Pfam" id="PF20435">
    <property type="entry name" value="ASY3-like"/>
    <property type="match status" value="2"/>
</dbReference>
<dbReference type="OrthoDB" id="751607at2759"/>
<dbReference type="InterPro" id="IPR037731">
    <property type="entry name" value="ASY3-like"/>
</dbReference>
<organism evidence="4 5">
    <name type="scientific">Sesamum indicum</name>
    <name type="common">Oriental sesame</name>
    <name type="synonym">Sesamum orientale</name>
    <dbReference type="NCBI Taxonomy" id="4182"/>
    <lineage>
        <taxon>Eukaryota</taxon>
        <taxon>Viridiplantae</taxon>
        <taxon>Streptophyta</taxon>
        <taxon>Embryophyta</taxon>
        <taxon>Tracheophyta</taxon>
        <taxon>Spermatophyta</taxon>
        <taxon>Magnoliopsida</taxon>
        <taxon>eudicotyledons</taxon>
        <taxon>Gunneridae</taxon>
        <taxon>Pentapetalae</taxon>
        <taxon>asterids</taxon>
        <taxon>lamiids</taxon>
        <taxon>Lamiales</taxon>
        <taxon>Pedaliaceae</taxon>
        <taxon>Sesamum</taxon>
    </lineage>
</organism>
<gene>
    <name evidence="5" type="primary">LOC105163339</name>
</gene>
<sequence>MDVGRQTNPQQEPVSECRSFSSNHRCCSQSRKISIGVLIDSISKADRKHINQSVMQIAEKGTSSKGNCVKDREGHTPLVEKHVTDLKKDTSPWVSTRSFNPKGSSSVAGHDTQHTPSFPVISRTRPRSKLLGRASGAHVLKLFAGKTGLEANECRQKTCGKATYSREAEKISNEEHVEHFVSSTEPGVQLEKKQVEDKDRKTETGGRETLRMKLWEILGNVSSSNKQCLSSVELHPDQERDGTQSPIEKRNPNSDTIESDSEMHTFMRPLTCSLAQKKASSKNQHNKIEATKTTSHCKECPQKRIFSFRGDWSGRLYDSSNDDSLPSKRNKIEREISVMETQWGQKYETAGERQQPQNKTRPIPAVEKPMVHKDKVGHANSTSDRRNDVLVDRKSGTHKNNSFENPLNLMTEQKDVEQPADEISNLNDQQKDITDSLLKNKKNSVCDPSTATFEIKSPGCLLKSKQGKLHGQCPAQRISNMGGIRSFKSLLNLEPGDCTPIMQMGSSDGGYELNDIHLMKPSFIMEEDSENQMSKLSTDATGSDSSQDDSHIKVCRESGQLSPEFYIAEEFLCGPDRSVGNKKDVEVTGCSPMSESLKGIHDSELQMYLELNQNDGLASAVKLLAVALDRFKTKVKSTSNKRSAEILLAAAEEVFLLLQNADSQIKTDVGKLANLSQSKRKQLETRLEEQQEHFLGIYKRFKEEVDRHLQDYDKINEDLEEHEIEIKRTAERQRAAQKKFLLQLEQAIKVQLDEAESRITTVQELARKKMLQLKLLVAECIKHGAFG</sequence>
<dbReference type="PANTHER" id="PTHR36027">
    <property type="entry name" value="MEIOSIS-SPECIFIC PROTEIN ASY3"/>
    <property type="match status" value="1"/>
</dbReference>
<dbReference type="RefSeq" id="XP_011079954.1">
    <property type="nucleotide sequence ID" value="XM_011081652.2"/>
</dbReference>
<dbReference type="InParanoid" id="A0A6I9T9A8"/>